<dbReference type="PRINTS" id="PR00412">
    <property type="entry name" value="EPOXHYDRLASE"/>
</dbReference>
<sequence length="1064" mass="118118">MLTFLSAGAGAALPPAFVLIGSNLKWLNSRRLSIWAGYEFPDFLPKQVEKIKDPYARNMASRIERIPVNLSKDRVMSSCVKPKEQKEANPVVLLHGFDSTCLEWRYTLPLLEEAGLETWAIDILGWGFSDLERLPSCDVASKRDHLYQLWSTYIKRPMVLVGPSLGSAVAIDFSINYPEAVDRLVLINASVYAKGTGKLATLPKTVAYAGVYLLKSIPIRLYATSLAFNGLPLSTSIEWTNIGRLHCLLPWWEDATVNFMISGGYNVIDQIEHVKHKTLIILGEDDHIIDYKLGVRLHCELPNATLRQIPKCGHIPHVQKPDVVSRLIAEFVQSDQSQKAKPDSVSTISVPVMISPTCTSRYLAYPVSPPSPQFRAGVGGATPPALTKLKWLNSRRLRIWAGGDFPDFLPKQVEKIKDPYARKLASRIERIPVNFSKGCVMSSCVKPKEQKEANPVVLLHGFDSTCLEWRYTLPLLEEAGLETWAVDILGWGFSDLARLPSCDVASKRDHLYQLWSTYIRRPMVLVGPSLGSAVAIDFSVHYPEAVDRLVLIDASVYAEGTGKLATLPKAVAYAGVYLLKSIPLRLYAASLAFNGLPINTCIDWTKIGRLHCLLPWWEDATVNFMISGGYNVIDQIKHVKHKTLIIWGEDDQIIDYKLGVRLHCEIPSATLRQIPQCGHIPHVQKPDVVSRLITEFVQSDQSQKAKPDSVSTVSVPMITAGTGGAPPPAFLLTGINLKCSNSRRLTICAGEFPDFLPKQVENIKDPYARKLASRIERIPVNLSKGCVMSSCVKPKEQTEANPVVLLHGFDSSCLEWRYTLPMLEDAGLETWAVDILGWGFTDLGRLPSCDVASKRDHLYQLWSTHIKRPMVLVGPSLGSAVAIDFSVKYPEAVDRLVLIDASVYAEGTGNLATLPKAVAYAGVYLLKSLPLRLYATSLAFNGLPFSTCIDWTNIGRLHCSLPWWEDALVNFMISGGYNVISQIEHVKQKTLIIWGEDDQIIDNKLAVRLHCELPNAILRQIPKCGHIPHVEKPDAVSRLIADFVRPDQSQRANPDSVSTISVPS</sequence>
<dbReference type="InterPro" id="IPR000073">
    <property type="entry name" value="AB_hydrolase_1"/>
</dbReference>
<dbReference type="InterPro" id="IPR029058">
    <property type="entry name" value="AB_hydrolase_fold"/>
</dbReference>
<dbReference type="Pfam" id="PF00561">
    <property type="entry name" value="Abhydrolase_1"/>
    <property type="match status" value="3"/>
</dbReference>
<dbReference type="EMBL" id="JACXVP010000005">
    <property type="protein sequence ID" value="KAG5603549.1"/>
    <property type="molecule type" value="Genomic_DNA"/>
</dbReference>
<dbReference type="PANTHER" id="PTHR43689:SF58">
    <property type="entry name" value="AB HYDROLASE-1 DOMAIN-CONTAINING PROTEIN"/>
    <property type="match status" value="1"/>
</dbReference>
<dbReference type="InterPro" id="IPR000639">
    <property type="entry name" value="Epox_hydrolase-like"/>
</dbReference>
<evidence type="ECO:0000259" key="1">
    <source>
        <dbReference type="Pfam" id="PF00561"/>
    </source>
</evidence>
<feature type="domain" description="AB hydrolase-1" evidence="1">
    <location>
        <begin position="454"/>
        <end position="686"/>
    </location>
</feature>
<dbReference type="GO" id="GO:0016787">
    <property type="term" value="F:hydrolase activity"/>
    <property type="evidence" value="ECO:0007669"/>
    <property type="project" value="UniProtKB-ARBA"/>
</dbReference>
<dbReference type="Proteomes" id="UP000824120">
    <property type="component" value="Chromosome 5"/>
</dbReference>
<dbReference type="AlphaFoldDB" id="A0A9J5YUN0"/>
<gene>
    <name evidence="2" type="ORF">H5410_025041</name>
</gene>
<feature type="domain" description="AB hydrolase-1" evidence="1">
    <location>
        <begin position="89"/>
        <end position="321"/>
    </location>
</feature>
<name>A0A9J5YUN0_SOLCO</name>
<evidence type="ECO:0000313" key="3">
    <source>
        <dbReference type="Proteomes" id="UP000824120"/>
    </source>
</evidence>
<keyword evidence="3" id="KW-1185">Reference proteome</keyword>
<reference evidence="2 3" key="1">
    <citation type="submission" date="2020-09" db="EMBL/GenBank/DDBJ databases">
        <title>De no assembly of potato wild relative species, Solanum commersonii.</title>
        <authorList>
            <person name="Cho K."/>
        </authorList>
    </citation>
    <scope>NUCLEOTIDE SEQUENCE [LARGE SCALE GENOMIC DNA]</scope>
    <source>
        <strain evidence="2">LZ3.2</strain>
        <tissue evidence="2">Leaf</tissue>
    </source>
</reference>
<feature type="domain" description="AB hydrolase-1" evidence="1">
    <location>
        <begin position="801"/>
        <end position="1033"/>
    </location>
</feature>
<comment type="caution">
    <text evidence="2">The sequence shown here is derived from an EMBL/GenBank/DDBJ whole genome shotgun (WGS) entry which is preliminary data.</text>
</comment>
<accession>A0A9J5YUN0</accession>
<protein>
    <recommendedName>
        <fullName evidence="1">AB hydrolase-1 domain-containing protein</fullName>
    </recommendedName>
</protein>
<dbReference type="SUPFAM" id="SSF53474">
    <property type="entry name" value="alpha/beta-Hydrolases"/>
    <property type="match status" value="3"/>
</dbReference>
<organism evidence="2 3">
    <name type="scientific">Solanum commersonii</name>
    <name type="common">Commerson's wild potato</name>
    <name type="synonym">Commerson's nightshade</name>
    <dbReference type="NCBI Taxonomy" id="4109"/>
    <lineage>
        <taxon>Eukaryota</taxon>
        <taxon>Viridiplantae</taxon>
        <taxon>Streptophyta</taxon>
        <taxon>Embryophyta</taxon>
        <taxon>Tracheophyta</taxon>
        <taxon>Spermatophyta</taxon>
        <taxon>Magnoliopsida</taxon>
        <taxon>eudicotyledons</taxon>
        <taxon>Gunneridae</taxon>
        <taxon>Pentapetalae</taxon>
        <taxon>asterids</taxon>
        <taxon>lamiids</taxon>
        <taxon>Solanales</taxon>
        <taxon>Solanaceae</taxon>
        <taxon>Solanoideae</taxon>
        <taxon>Solaneae</taxon>
        <taxon>Solanum</taxon>
    </lineage>
</organism>
<evidence type="ECO:0000313" key="2">
    <source>
        <dbReference type="EMBL" id="KAG5603549.1"/>
    </source>
</evidence>
<proteinExistence type="predicted"/>
<dbReference type="Gene3D" id="3.40.50.1820">
    <property type="entry name" value="alpha/beta hydrolase"/>
    <property type="match status" value="3"/>
</dbReference>
<dbReference type="PANTHER" id="PTHR43689">
    <property type="entry name" value="HYDROLASE"/>
    <property type="match status" value="1"/>
</dbReference>
<dbReference type="PRINTS" id="PR00111">
    <property type="entry name" value="ABHYDROLASE"/>
</dbReference>
<dbReference type="OrthoDB" id="6431331at2759"/>